<dbReference type="PROSITE" id="PS51272">
    <property type="entry name" value="SLH"/>
    <property type="match status" value="3"/>
</dbReference>
<dbReference type="PANTHER" id="PTHR40446">
    <property type="entry name" value="N-ACETYLGLUCOSAMINE-1-PHOSPHODIESTER ALPHA-N-ACETYLGLUCOSAMINIDASE"/>
    <property type="match status" value="1"/>
</dbReference>
<dbReference type="Gene3D" id="2.60.120.430">
    <property type="entry name" value="Galactose-binding lectin"/>
    <property type="match status" value="1"/>
</dbReference>
<evidence type="ECO:0000313" key="5">
    <source>
        <dbReference type="Proteomes" id="UP000620366"/>
    </source>
</evidence>
<comment type="caution">
    <text evidence="4">The sequence shown here is derived from an EMBL/GenBank/DDBJ whole genome shotgun (WGS) entry which is preliminary data.</text>
</comment>
<dbReference type="InterPro" id="IPR013783">
    <property type="entry name" value="Ig-like_fold"/>
</dbReference>
<dbReference type="AlphaFoldDB" id="A0A926DDH1"/>
<evidence type="ECO:0000259" key="3">
    <source>
        <dbReference type="PROSITE" id="PS51272"/>
    </source>
</evidence>
<proteinExistence type="predicted"/>
<organism evidence="4 5">
    <name type="scientific">Feifania hominis</name>
    <dbReference type="NCBI Taxonomy" id="2763660"/>
    <lineage>
        <taxon>Bacteria</taxon>
        <taxon>Bacillati</taxon>
        <taxon>Bacillota</taxon>
        <taxon>Clostridia</taxon>
        <taxon>Eubacteriales</taxon>
        <taxon>Feifaniaceae</taxon>
        <taxon>Feifania</taxon>
    </lineage>
</organism>
<dbReference type="RefSeq" id="WP_249299851.1">
    <property type="nucleotide sequence ID" value="NZ_JACRSP010000002.1"/>
</dbReference>
<reference evidence="4" key="1">
    <citation type="submission" date="2020-08" db="EMBL/GenBank/DDBJ databases">
        <title>Genome public.</title>
        <authorList>
            <person name="Liu C."/>
            <person name="Sun Q."/>
        </authorList>
    </citation>
    <scope>NUCLEOTIDE SEQUENCE</scope>
    <source>
        <strain evidence="4">BX7</strain>
    </source>
</reference>
<evidence type="ECO:0000256" key="2">
    <source>
        <dbReference type="SAM" id="SignalP"/>
    </source>
</evidence>
<dbReference type="EMBL" id="JACRSP010000002">
    <property type="protein sequence ID" value="MBC8536098.1"/>
    <property type="molecule type" value="Genomic_DNA"/>
</dbReference>
<keyword evidence="5" id="KW-1185">Reference proteome</keyword>
<evidence type="ECO:0000256" key="1">
    <source>
        <dbReference type="ARBA" id="ARBA00022737"/>
    </source>
</evidence>
<keyword evidence="2" id="KW-0732">Signal</keyword>
<feature type="domain" description="SLH" evidence="3">
    <location>
        <begin position="977"/>
        <end position="1027"/>
    </location>
</feature>
<sequence length="1027" mass="106900">MAISNRIKRLFSLVLALALVLGLMPSALAYEGTGNTLYTESVTIGPGTVYTNESAWHNGNGKETSYYIEYKPSTSVKPVAVYGNKLYGTSNIVTATKFLTDKGYYVLGGINADFFSLQTGLPLGMVVIDGVLRSSDAGNNAIGFYPNGSAVIGKPGLTLQASYTPPAIDTSIPAELQPEATTAKTFAVDHVNKLRTAAGGVYLLTPDFSTTSRTSTDGVNVLIYVTSGSLRISGTVTGKIASVTQSADAVAIPDGTMLLTCAADGPADRLSGLAVGGEISITVTPANANWIGVEHAVGGGDLLLQNGEIMTDLDTSISNAITPRSAVGIKADGTVVLFAVDGRQASHSKGLSLYDVAAFLKEKGCVTALNLDGGGSTSFAVRNPGTDGSVVVNKPSDGSNRKVANFIMLVNNAPTTGNYARLHLLPYKAVVMTGASVDFTVNATDTNYYAMPVNVPVTLTAESSAGTVSGQTFTAGDKPYEGVISAAMGAVTGTAELVVTDKIDDLVFTIAGKSSSVTSLNLDPGEKVSLVATGYLNMRPVYSSNRSFTWEIVDGNIGSVDEDGVFTAASGVGLTGSIKVSYNGFEKTLPVTIGKSPILIDSFESGVGSLVSYQADDGSARFAATAATAKDQVKYGSSAAGLSYQFGTQAALRMSANYMLSSNPTKLNFWLYGDGSGNQFGVSVEDSSGNVTDIPVTALSFTGYQAFSVDLPSKTAKIAGFTLMQTEGAAKSGQLYLDQLVGSFGEFQDTSAPSIVFADPAVGETAVLTARITDGGTGISTSNITLTHDGTKQTFTYNAATGDLSFQLPAETGGGLHRVTITATDFSGNISRASYEYTTAGDDPGNIFVDMAGHWAAPYVNYAAANKILNGQVIDELTYYNPDNNMTRAEFAVALSNFLKVDKSAYSATELPFLDTGDIPAWALGAAKAMYAKGLIGGKQYNDDIIFDPYASITRAEIMTILSRTLPAGYAAPELSFADAAEIPGYALEATKILCNLGVVGGYEDGTVKPGNPVKRSEVAKMLFGMN</sequence>
<keyword evidence="1" id="KW-0677">Repeat</keyword>
<gene>
    <name evidence="4" type="ORF">H8695_05260</name>
</gene>
<dbReference type="InterPro" id="IPR001119">
    <property type="entry name" value="SLH_dom"/>
</dbReference>
<dbReference type="PANTHER" id="PTHR40446:SF2">
    <property type="entry name" value="N-ACETYLGLUCOSAMINE-1-PHOSPHODIESTER ALPHA-N-ACETYLGLUCOSAMINIDASE"/>
    <property type="match status" value="1"/>
</dbReference>
<name>A0A926DDH1_9FIRM</name>
<protein>
    <submittedName>
        <fullName evidence="4">Phosphodiester glycosidase family protein</fullName>
    </submittedName>
</protein>
<feature type="domain" description="SLH" evidence="3">
    <location>
        <begin position="910"/>
        <end position="976"/>
    </location>
</feature>
<dbReference type="Gene3D" id="2.60.40.10">
    <property type="entry name" value="Immunoglobulins"/>
    <property type="match status" value="1"/>
</dbReference>
<keyword evidence="4" id="KW-0378">Hydrolase</keyword>
<keyword evidence="4" id="KW-0326">Glycosidase</keyword>
<dbReference type="GO" id="GO:0016798">
    <property type="term" value="F:hydrolase activity, acting on glycosyl bonds"/>
    <property type="evidence" value="ECO:0007669"/>
    <property type="project" value="UniProtKB-KW"/>
</dbReference>
<evidence type="ECO:0000313" key="4">
    <source>
        <dbReference type="EMBL" id="MBC8536098.1"/>
    </source>
</evidence>
<accession>A0A926DDH1</accession>
<feature type="chain" id="PRO_5037956420" evidence="2">
    <location>
        <begin position="30"/>
        <end position="1027"/>
    </location>
</feature>
<dbReference type="InterPro" id="IPR018711">
    <property type="entry name" value="NAGPA"/>
</dbReference>
<dbReference type="Pfam" id="PF00395">
    <property type="entry name" value="SLH"/>
    <property type="match status" value="3"/>
</dbReference>
<dbReference type="Proteomes" id="UP000620366">
    <property type="component" value="Unassembled WGS sequence"/>
</dbReference>
<dbReference type="Pfam" id="PF09992">
    <property type="entry name" value="NAGPA"/>
    <property type="match status" value="1"/>
</dbReference>
<feature type="signal peptide" evidence="2">
    <location>
        <begin position="1"/>
        <end position="29"/>
    </location>
</feature>
<dbReference type="Gene3D" id="2.60.40.1080">
    <property type="match status" value="1"/>
</dbReference>
<feature type="domain" description="SLH" evidence="3">
    <location>
        <begin position="843"/>
        <end position="909"/>
    </location>
</feature>